<dbReference type="Proteomes" id="UP000256727">
    <property type="component" value="Unassembled WGS sequence"/>
</dbReference>
<keyword evidence="2" id="KW-1185">Reference proteome</keyword>
<dbReference type="EMBL" id="QREH01000001">
    <property type="protein sequence ID" value="REE03490.1"/>
    <property type="molecule type" value="Genomic_DNA"/>
</dbReference>
<dbReference type="RefSeq" id="WP_115931598.1">
    <property type="nucleotide sequence ID" value="NZ_QREH01000001.1"/>
</dbReference>
<proteinExistence type="predicted"/>
<evidence type="ECO:0000313" key="2">
    <source>
        <dbReference type="Proteomes" id="UP000256727"/>
    </source>
</evidence>
<organism evidence="1 2">
    <name type="scientific">Citricoccus muralis</name>
    <dbReference type="NCBI Taxonomy" id="169134"/>
    <lineage>
        <taxon>Bacteria</taxon>
        <taxon>Bacillati</taxon>
        <taxon>Actinomycetota</taxon>
        <taxon>Actinomycetes</taxon>
        <taxon>Micrococcales</taxon>
        <taxon>Micrococcaceae</taxon>
        <taxon>Citricoccus</taxon>
    </lineage>
</organism>
<sequence>MRRRPRPRPDAPEPAVLDPSEGAWVAAMLKAGTAGLGVESWNGHVATIVPVGNPAPYEAIARIFHPVPWHHRDWDEDAAARLREFGLVQEEHADFRDAPSSADRTLHAYGTTTWGHVAADRGTVFHAGAQWADLARGKGLEEAKENDSVRSTREARLEYGPPEQGHLPSPAMATLAEVLLEHTETPQHLVLGLWPGRGWMDGGSVMFGPGVLEATGGKASSVQMPPAFGPRTTRIIRRGSGLLDVGDGFREYLLLSDDGTRLRHPVWARAAHPLLPEAEATEEQSPNLAWPRDRAWALASEIDVDSTLVAGSTELIRAICTHPGLEAAVVRPETDLTAFADTVNHRDPSA</sequence>
<comment type="caution">
    <text evidence="1">The sequence shown here is derived from an EMBL/GenBank/DDBJ whole genome shotgun (WGS) entry which is preliminary data.</text>
</comment>
<reference evidence="1 2" key="1">
    <citation type="submission" date="2018-07" db="EMBL/GenBank/DDBJ databases">
        <title>Sequencing the genomes of 1000 actinobacteria strains.</title>
        <authorList>
            <person name="Klenk H.-P."/>
        </authorList>
    </citation>
    <scope>NUCLEOTIDE SEQUENCE [LARGE SCALE GENOMIC DNA]</scope>
    <source>
        <strain evidence="1 2">DSM 14442</strain>
    </source>
</reference>
<gene>
    <name evidence="1" type="ORF">C8E99_1301</name>
</gene>
<evidence type="ECO:0000313" key="1">
    <source>
        <dbReference type="EMBL" id="REE03490.1"/>
    </source>
</evidence>
<dbReference type="AlphaFoldDB" id="A0A3D9LC97"/>
<name>A0A3D9LC97_9MICC</name>
<protein>
    <submittedName>
        <fullName evidence="1">Uncharacterized protein</fullName>
    </submittedName>
</protein>
<dbReference type="OrthoDB" id="2426596at2"/>
<accession>A0A3D9LC97</accession>